<organism evidence="1">
    <name type="scientific">hydrothermal vent metagenome</name>
    <dbReference type="NCBI Taxonomy" id="652676"/>
    <lineage>
        <taxon>unclassified sequences</taxon>
        <taxon>metagenomes</taxon>
        <taxon>ecological metagenomes</taxon>
    </lineage>
</organism>
<dbReference type="AlphaFoldDB" id="A0A3B0VTS2"/>
<reference evidence="1" key="1">
    <citation type="submission" date="2018-06" db="EMBL/GenBank/DDBJ databases">
        <authorList>
            <person name="Zhirakovskaya E."/>
        </authorList>
    </citation>
    <scope>NUCLEOTIDE SEQUENCE</scope>
</reference>
<sequence length="106" mass="12173">MSKKVLFMYPSNEYSLDGIRSALGLAVENMYAYGVMMNTVLEDTDLTDYHKENIDWIRDMEGEVYSIPDGNVEKHGFVKITLEELGQKLRDMDVIVPYGIQRSDKS</sequence>
<name>A0A3B0VTS2_9ZZZZ</name>
<gene>
    <name evidence="1" type="ORF">MNBD_DELTA04-1545</name>
</gene>
<accession>A0A3B0VTS2</accession>
<protein>
    <submittedName>
        <fullName evidence="1">Uncharacterized protein</fullName>
    </submittedName>
</protein>
<proteinExistence type="predicted"/>
<dbReference type="EMBL" id="UOEY01000139">
    <property type="protein sequence ID" value="VAW41867.1"/>
    <property type="molecule type" value="Genomic_DNA"/>
</dbReference>
<evidence type="ECO:0000313" key="1">
    <source>
        <dbReference type="EMBL" id="VAW41867.1"/>
    </source>
</evidence>